<dbReference type="InterPro" id="IPR010908">
    <property type="entry name" value="Longin_dom"/>
</dbReference>
<name>A0A7S2V281_9STRA</name>
<dbReference type="Gene3D" id="3.30.450.50">
    <property type="entry name" value="Longin domain"/>
    <property type="match status" value="1"/>
</dbReference>
<protein>
    <recommendedName>
        <fullName evidence="12">V-SNARE coiled-coil homology domain-containing protein</fullName>
    </recommendedName>
</protein>
<dbReference type="Pfam" id="PF00957">
    <property type="entry name" value="Synaptobrevin"/>
    <property type="match status" value="1"/>
</dbReference>
<comment type="similarity">
    <text evidence="1">Belongs to the synaptobrevin family.</text>
</comment>
<evidence type="ECO:0000256" key="6">
    <source>
        <dbReference type="ARBA" id="ARBA00023289"/>
    </source>
</evidence>
<dbReference type="SUPFAM" id="SSF64356">
    <property type="entry name" value="SNARE-like"/>
    <property type="match status" value="1"/>
</dbReference>
<dbReference type="SMART" id="SM01270">
    <property type="entry name" value="Longin"/>
    <property type="match status" value="1"/>
</dbReference>
<proteinExistence type="inferred from homology"/>
<keyword evidence="5" id="KW-0449">Lipoprotein</keyword>
<evidence type="ECO:0000256" key="4">
    <source>
        <dbReference type="ARBA" id="ARBA00023139"/>
    </source>
</evidence>
<evidence type="ECO:0000256" key="7">
    <source>
        <dbReference type="ARBA" id="ARBA00046278"/>
    </source>
</evidence>
<dbReference type="PROSITE" id="PS00417">
    <property type="entry name" value="SYNAPTOBREVIN"/>
    <property type="match status" value="1"/>
</dbReference>
<dbReference type="InterPro" id="IPR042855">
    <property type="entry name" value="V_SNARE_CC"/>
</dbReference>
<evidence type="ECO:0000256" key="1">
    <source>
        <dbReference type="ARBA" id="ARBA00008025"/>
    </source>
</evidence>
<dbReference type="PROSITE" id="PS50859">
    <property type="entry name" value="LONGIN"/>
    <property type="match status" value="1"/>
</dbReference>
<evidence type="ECO:0000259" key="9">
    <source>
        <dbReference type="PROSITE" id="PS50859"/>
    </source>
</evidence>
<sequence>MKLISVAILRYMRDTAEPVMLSQAADLSSIGFFQRNGVKELLTFFARMLVKRTSPGMRQTVQHNEFDYNVHVYVRADGLAGAVTSDMEYPPRVAFVMLTQLLDQFALDVRGWETEIRSEAIQWPPLGEALIRYQDPAEADKVTKIQRDLDQTTEILHKTIDNVLERGEKLDSLVERSDDLSRQSKLFYSQARKANSCCLIL</sequence>
<keyword evidence="4" id="KW-0564">Palmitate</keyword>
<evidence type="ECO:0000256" key="3">
    <source>
        <dbReference type="ARBA" id="ARBA00023136"/>
    </source>
</evidence>
<dbReference type="GO" id="GO:0006888">
    <property type="term" value="P:endoplasmic reticulum to Golgi vesicle-mediated transport"/>
    <property type="evidence" value="ECO:0007669"/>
    <property type="project" value="TreeGrafter"/>
</dbReference>
<feature type="domain" description="Longin" evidence="9">
    <location>
        <begin position="7"/>
        <end position="105"/>
    </location>
</feature>
<organism evidence="11">
    <name type="scientific">Fibrocapsa japonica</name>
    <dbReference type="NCBI Taxonomy" id="94617"/>
    <lineage>
        <taxon>Eukaryota</taxon>
        <taxon>Sar</taxon>
        <taxon>Stramenopiles</taxon>
        <taxon>Ochrophyta</taxon>
        <taxon>Raphidophyceae</taxon>
        <taxon>Chattonellales</taxon>
        <taxon>Chattonellaceae</taxon>
        <taxon>Fibrocapsa</taxon>
    </lineage>
</organism>
<dbReference type="Gene3D" id="1.20.5.110">
    <property type="match status" value="1"/>
</dbReference>
<dbReference type="PRINTS" id="PR00219">
    <property type="entry name" value="SYNAPTOBREVN"/>
</dbReference>
<reference evidence="11" key="1">
    <citation type="submission" date="2021-01" db="EMBL/GenBank/DDBJ databases">
        <authorList>
            <person name="Corre E."/>
            <person name="Pelletier E."/>
            <person name="Niang G."/>
            <person name="Scheremetjew M."/>
            <person name="Finn R."/>
            <person name="Kale V."/>
            <person name="Holt S."/>
            <person name="Cochrane G."/>
            <person name="Meng A."/>
            <person name="Brown T."/>
            <person name="Cohen L."/>
        </authorList>
    </citation>
    <scope>NUCLEOTIDE SEQUENCE</scope>
    <source>
        <strain evidence="11">CCMP1661</strain>
    </source>
</reference>
<keyword evidence="3" id="KW-0472">Membrane</keyword>
<keyword evidence="6" id="KW-0636">Prenylation</keyword>
<dbReference type="GO" id="GO:0016020">
    <property type="term" value="C:membrane"/>
    <property type="evidence" value="ECO:0007669"/>
    <property type="project" value="InterPro"/>
</dbReference>
<evidence type="ECO:0008006" key="12">
    <source>
        <dbReference type="Google" id="ProtNLM"/>
    </source>
</evidence>
<dbReference type="GO" id="GO:0005794">
    <property type="term" value="C:Golgi apparatus"/>
    <property type="evidence" value="ECO:0007669"/>
    <property type="project" value="TreeGrafter"/>
</dbReference>
<dbReference type="PANTHER" id="PTHR45806">
    <property type="entry name" value="SYNAPTOBREVIN HOMOLOG YKT6"/>
    <property type="match status" value="1"/>
</dbReference>
<dbReference type="AlphaFoldDB" id="A0A7S2V281"/>
<evidence type="ECO:0000256" key="8">
    <source>
        <dbReference type="PROSITE-ProRule" id="PRU00290"/>
    </source>
</evidence>
<accession>A0A7S2V281</accession>
<dbReference type="EMBL" id="HBHR01017436">
    <property type="protein sequence ID" value="CAD9868737.1"/>
    <property type="molecule type" value="Transcribed_RNA"/>
</dbReference>
<dbReference type="SUPFAM" id="SSF58038">
    <property type="entry name" value="SNARE fusion complex"/>
    <property type="match status" value="1"/>
</dbReference>
<dbReference type="CDD" id="cd14824">
    <property type="entry name" value="Longin"/>
    <property type="match status" value="1"/>
</dbReference>
<dbReference type="PANTHER" id="PTHR45806:SF1">
    <property type="entry name" value="SYNAPTOBREVIN HOMOLOG YKT6"/>
    <property type="match status" value="1"/>
</dbReference>
<evidence type="ECO:0000313" key="11">
    <source>
        <dbReference type="EMBL" id="CAD9868737.1"/>
    </source>
</evidence>
<dbReference type="Pfam" id="PF13774">
    <property type="entry name" value="Longin"/>
    <property type="match status" value="1"/>
</dbReference>
<comment type="subcellular location">
    <subcellularLocation>
        <location evidence="7">Endomembrane system</location>
        <topology evidence="7">Lipid-anchor</topology>
        <orientation evidence="7">Cytoplasmic side</orientation>
    </subcellularLocation>
</comment>
<evidence type="ECO:0000256" key="2">
    <source>
        <dbReference type="ARBA" id="ARBA00022481"/>
    </source>
</evidence>
<evidence type="ECO:0000259" key="10">
    <source>
        <dbReference type="PROSITE" id="PS50892"/>
    </source>
</evidence>
<dbReference type="InterPro" id="IPR011012">
    <property type="entry name" value="Longin-like_dom_sf"/>
</dbReference>
<dbReference type="PROSITE" id="PS50892">
    <property type="entry name" value="V_SNARE"/>
    <property type="match status" value="1"/>
</dbReference>
<keyword evidence="8" id="KW-0175">Coiled coil</keyword>
<dbReference type="GO" id="GO:0005484">
    <property type="term" value="F:SNAP receptor activity"/>
    <property type="evidence" value="ECO:0007669"/>
    <property type="project" value="TreeGrafter"/>
</dbReference>
<feature type="domain" description="V-SNARE coiled-coil homology" evidence="10">
    <location>
        <begin position="141"/>
        <end position="201"/>
    </location>
</feature>
<gene>
    <name evidence="11" type="ORF">FJAP1339_LOCUS8746</name>
</gene>
<evidence type="ECO:0000256" key="5">
    <source>
        <dbReference type="ARBA" id="ARBA00023288"/>
    </source>
</evidence>
<keyword evidence="2" id="KW-0488">Methylation</keyword>
<dbReference type="InterPro" id="IPR001388">
    <property type="entry name" value="Synaptobrevin-like"/>
</dbReference>